<protein>
    <submittedName>
        <fullName evidence="2">VOC family protein</fullName>
    </submittedName>
</protein>
<comment type="caution">
    <text evidence="2">The sequence shown here is derived from an EMBL/GenBank/DDBJ whole genome shotgun (WGS) entry which is preliminary data.</text>
</comment>
<gene>
    <name evidence="2" type="ORF">ACFPZ3_44660</name>
</gene>
<dbReference type="Pfam" id="PF18029">
    <property type="entry name" value="Glyoxalase_6"/>
    <property type="match status" value="1"/>
</dbReference>
<sequence length="121" mass="13298">MMETTEIRLGGLVLGSDDPERLSDWYREAFAPAAGSGTVLMVGGGRLIFDRRDDLEERTREPGRILINLYVGDIRAVVARLRSLGVTQWIRPVEEFGPGLIATVEDPVGNYVQLVELAAGQ</sequence>
<organism evidence="2 3">
    <name type="scientific">Nonomuraea insulae</name>
    <dbReference type="NCBI Taxonomy" id="1616787"/>
    <lineage>
        <taxon>Bacteria</taxon>
        <taxon>Bacillati</taxon>
        <taxon>Actinomycetota</taxon>
        <taxon>Actinomycetes</taxon>
        <taxon>Streptosporangiales</taxon>
        <taxon>Streptosporangiaceae</taxon>
        <taxon>Nonomuraea</taxon>
    </lineage>
</organism>
<keyword evidence="3" id="KW-1185">Reference proteome</keyword>
<dbReference type="RefSeq" id="WP_379520469.1">
    <property type="nucleotide sequence ID" value="NZ_JBHSPA010000059.1"/>
</dbReference>
<evidence type="ECO:0000259" key="1">
    <source>
        <dbReference type="PROSITE" id="PS51819"/>
    </source>
</evidence>
<dbReference type="Gene3D" id="3.10.180.10">
    <property type="entry name" value="2,3-Dihydroxybiphenyl 1,2-Dioxygenase, domain 1"/>
    <property type="match status" value="1"/>
</dbReference>
<dbReference type="SUPFAM" id="SSF54593">
    <property type="entry name" value="Glyoxalase/Bleomycin resistance protein/Dihydroxybiphenyl dioxygenase"/>
    <property type="match status" value="1"/>
</dbReference>
<dbReference type="InterPro" id="IPR041581">
    <property type="entry name" value="Glyoxalase_6"/>
</dbReference>
<proteinExistence type="predicted"/>
<accession>A0ABW1D2R7</accession>
<dbReference type="Proteomes" id="UP001596058">
    <property type="component" value="Unassembled WGS sequence"/>
</dbReference>
<reference evidence="3" key="1">
    <citation type="journal article" date="2019" name="Int. J. Syst. Evol. Microbiol.">
        <title>The Global Catalogue of Microorganisms (GCM) 10K type strain sequencing project: providing services to taxonomists for standard genome sequencing and annotation.</title>
        <authorList>
            <consortium name="The Broad Institute Genomics Platform"/>
            <consortium name="The Broad Institute Genome Sequencing Center for Infectious Disease"/>
            <person name="Wu L."/>
            <person name="Ma J."/>
        </authorList>
    </citation>
    <scope>NUCLEOTIDE SEQUENCE [LARGE SCALE GENOMIC DNA]</scope>
    <source>
        <strain evidence="3">CCUG 53903</strain>
    </source>
</reference>
<dbReference type="PROSITE" id="PS51819">
    <property type="entry name" value="VOC"/>
    <property type="match status" value="1"/>
</dbReference>
<dbReference type="InterPro" id="IPR029068">
    <property type="entry name" value="Glyas_Bleomycin-R_OHBP_Dase"/>
</dbReference>
<evidence type="ECO:0000313" key="3">
    <source>
        <dbReference type="Proteomes" id="UP001596058"/>
    </source>
</evidence>
<name>A0ABW1D2R7_9ACTN</name>
<dbReference type="InterPro" id="IPR037523">
    <property type="entry name" value="VOC_core"/>
</dbReference>
<evidence type="ECO:0000313" key="2">
    <source>
        <dbReference type="EMBL" id="MFC5830988.1"/>
    </source>
</evidence>
<dbReference type="EMBL" id="JBHSPA010000059">
    <property type="protein sequence ID" value="MFC5830988.1"/>
    <property type="molecule type" value="Genomic_DNA"/>
</dbReference>
<feature type="domain" description="VOC" evidence="1">
    <location>
        <begin position="8"/>
        <end position="117"/>
    </location>
</feature>